<comment type="caution">
    <text evidence="7">The sequence shown here is derived from an EMBL/GenBank/DDBJ whole genome shotgun (WGS) entry which is preliminary data.</text>
</comment>
<feature type="transmembrane region" description="Helical" evidence="6">
    <location>
        <begin position="100"/>
        <end position="125"/>
    </location>
</feature>
<evidence type="ECO:0000256" key="3">
    <source>
        <dbReference type="ARBA" id="ARBA00022692"/>
    </source>
</evidence>
<dbReference type="GO" id="GO:0016020">
    <property type="term" value="C:membrane"/>
    <property type="evidence" value="ECO:0007669"/>
    <property type="project" value="UniProtKB-SubCell"/>
</dbReference>
<protein>
    <recommendedName>
        <fullName evidence="6">Protein YOP1</fullName>
    </recommendedName>
</protein>
<keyword evidence="4 6" id="KW-1133">Transmembrane helix</keyword>
<dbReference type="PANTHER" id="PTHR12300:SF161">
    <property type="entry name" value="RECEPTOR EXPRESSION-ENHANCING PROTEIN"/>
    <property type="match status" value="1"/>
</dbReference>
<dbReference type="EMBL" id="LUGG01000001">
    <property type="protein sequence ID" value="OBZ79264.1"/>
    <property type="molecule type" value="Genomic_DNA"/>
</dbReference>
<evidence type="ECO:0000256" key="1">
    <source>
        <dbReference type="ARBA" id="ARBA00004141"/>
    </source>
</evidence>
<dbReference type="InterPro" id="IPR004345">
    <property type="entry name" value="TB2_DP1_HVA22"/>
</dbReference>
<dbReference type="STRING" id="5627.A0A1C7MW30"/>
<evidence type="ECO:0000313" key="7">
    <source>
        <dbReference type="EMBL" id="OBZ79264.1"/>
    </source>
</evidence>
<keyword evidence="8" id="KW-1185">Reference proteome</keyword>
<dbReference type="Proteomes" id="UP000092993">
    <property type="component" value="Unassembled WGS sequence"/>
</dbReference>
<evidence type="ECO:0000256" key="4">
    <source>
        <dbReference type="ARBA" id="ARBA00022989"/>
    </source>
</evidence>
<organism evidence="7 8">
    <name type="scientific">Grifola frondosa</name>
    <name type="common">Maitake</name>
    <name type="synonym">Polyporus frondosus</name>
    <dbReference type="NCBI Taxonomy" id="5627"/>
    <lineage>
        <taxon>Eukaryota</taxon>
        <taxon>Fungi</taxon>
        <taxon>Dikarya</taxon>
        <taxon>Basidiomycota</taxon>
        <taxon>Agaricomycotina</taxon>
        <taxon>Agaricomycetes</taxon>
        <taxon>Polyporales</taxon>
        <taxon>Grifolaceae</taxon>
        <taxon>Grifola</taxon>
    </lineage>
</organism>
<evidence type="ECO:0000256" key="5">
    <source>
        <dbReference type="ARBA" id="ARBA00023136"/>
    </source>
</evidence>
<evidence type="ECO:0000256" key="2">
    <source>
        <dbReference type="ARBA" id="ARBA00008573"/>
    </source>
</evidence>
<dbReference type="OrthoDB" id="10009287at2759"/>
<keyword evidence="3 6" id="KW-0812">Transmembrane</keyword>
<gene>
    <name evidence="7" type="primary">YOP1</name>
    <name evidence="7" type="ORF">A0H81_00226</name>
</gene>
<comment type="caution">
    <text evidence="6">Lacks conserved residue(s) required for the propagation of feature annotation.</text>
</comment>
<proteinExistence type="inferred from homology"/>
<feature type="transmembrane region" description="Helical" evidence="6">
    <location>
        <begin position="50"/>
        <end position="80"/>
    </location>
</feature>
<dbReference type="AlphaFoldDB" id="A0A1C7MW30"/>
<comment type="similarity">
    <text evidence="2 6">Belongs to the DP1 family.</text>
</comment>
<evidence type="ECO:0000256" key="6">
    <source>
        <dbReference type="RuleBase" id="RU362006"/>
    </source>
</evidence>
<dbReference type="Pfam" id="PF03134">
    <property type="entry name" value="TB2_DP1_HVA22"/>
    <property type="match status" value="1"/>
</dbReference>
<name>A0A1C7MW30_GRIFR</name>
<sequence>MSATQKVQQHPAFIQAQAKANYYVSQLDKELTKYPLLTNFEQRTQIPKSYAFIGAVIILGFFHSINTFAAPVSNLVGWALPAYLSVKALESPSHQDDIQWLTYWVVFGYFNFLESFALRIVLYYVPWYFAFKSIFILWLQLPAFRGAETLYATVVKPVFANLHHKTNSTPTQSEVIAHPVRSVTLFNAVRLLVLRIRVDFAVSTLVVR</sequence>
<accession>A0A1C7MW30</accession>
<keyword evidence="5 6" id="KW-0472">Membrane</keyword>
<comment type="subcellular location">
    <subcellularLocation>
        <location evidence="1 6">Membrane</location>
        <topology evidence="1 6">Multi-pass membrane protein</topology>
    </subcellularLocation>
</comment>
<evidence type="ECO:0000313" key="8">
    <source>
        <dbReference type="Proteomes" id="UP000092993"/>
    </source>
</evidence>
<reference evidence="7 8" key="1">
    <citation type="submission" date="2016-03" db="EMBL/GenBank/DDBJ databases">
        <title>Whole genome sequencing of Grifola frondosa 9006-11.</title>
        <authorList>
            <person name="Min B."/>
            <person name="Park H."/>
            <person name="Kim J.-G."/>
            <person name="Cho H."/>
            <person name="Oh Y.-L."/>
            <person name="Kong W.-S."/>
            <person name="Choi I.-G."/>
        </authorList>
    </citation>
    <scope>NUCLEOTIDE SEQUENCE [LARGE SCALE GENOMIC DNA]</scope>
    <source>
        <strain evidence="7 8">9006-11</strain>
    </source>
</reference>
<dbReference type="PANTHER" id="PTHR12300">
    <property type="entry name" value="HVA22-LIKE PROTEINS"/>
    <property type="match status" value="1"/>
</dbReference>
<dbReference type="OMA" id="DTQYWVV"/>